<keyword evidence="8" id="KW-0460">Magnesium</keyword>
<evidence type="ECO:0000256" key="8">
    <source>
        <dbReference type="ARBA" id="ARBA00022842"/>
    </source>
</evidence>
<dbReference type="SUPFAM" id="SSF55658">
    <property type="entry name" value="L9 N-domain-like"/>
    <property type="match status" value="2"/>
</dbReference>
<evidence type="ECO:0000256" key="5">
    <source>
        <dbReference type="ARBA" id="ARBA00022723"/>
    </source>
</evidence>
<dbReference type="InterPro" id="IPR050092">
    <property type="entry name" value="RNase_H"/>
</dbReference>
<evidence type="ECO:0000259" key="10">
    <source>
        <dbReference type="PROSITE" id="PS50879"/>
    </source>
</evidence>
<comment type="cofactor">
    <cofactor evidence="1">
        <name>Mg(2+)</name>
        <dbReference type="ChEBI" id="CHEBI:18420"/>
    </cofactor>
</comment>
<proteinExistence type="inferred from homology"/>
<dbReference type="InterPro" id="IPR037056">
    <property type="entry name" value="RNase_H1_N_sf"/>
</dbReference>
<dbReference type="GO" id="GO:0003676">
    <property type="term" value="F:nucleic acid binding"/>
    <property type="evidence" value="ECO:0007669"/>
    <property type="project" value="InterPro"/>
</dbReference>
<gene>
    <name evidence="11" type="ORF">JMJ77_011223</name>
</gene>
<dbReference type="Proteomes" id="UP000699042">
    <property type="component" value="Unassembled WGS sequence"/>
</dbReference>
<feature type="region of interest" description="Disordered" evidence="9">
    <location>
        <begin position="215"/>
        <end position="249"/>
    </location>
</feature>
<dbReference type="Pfam" id="PF00075">
    <property type="entry name" value="RNase_H"/>
    <property type="match status" value="1"/>
</dbReference>
<dbReference type="InterPro" id="IPR002156">
    <property type="entry name" value="RNaseH_domain"/>
</dbReference>
<organism evidence="11 12">
    <name type="scientific">Colletotrichum scovillei</name>
    <dbReference type="NCBI Taxonomy" id="1209932"/>
    <lineage>
        <taxon>Eukaryota</taxon>
        <taxon>Fungi</taxon>
        <taxon>Dikarya</taxon>
        <taxon>Ascomycota</taxon>
        <taxon>Pezizomycotina</taxon>
        <taxon>Sordariomycetes</taxon>
        <taxon>Hypocreomycetidae</taxon>
        <taxon>Glomerellales</taxon>
        <taxon>Glomerellaceae</taxon>
        <taxon>Colletotrichum</taxon>
        <taxon>Colletotrichum acutatum species complex</taxon>
    </lineage>
</organism>
<dbReference type="PANTHER" id="PTHR10642">
    <property type="entry name" value="RIBONUCLEASE H1"/>
    <property type="match status" value="1"/>
</dbReference>
<evidence type="ECO:0000256" key="3">
    <source>
        <dbReference type="ARBA" id="ARBA00012180"/>
    </source>
</evidence>
<keyword evidence="6" id="KW-0255">Endonuclease</keyword>
<reference evidence="11" key="1">
    <citation type="submission" date="2021-05" db="EMBL/GenBank/DDBJ databases">
        <title>Comparative genomics of three Colletotrichum scovillei strains and genetic complementation revealed genes involved fungal growth and virulence on chili pepper.</title>
        <authorList>
            <person name="Hsieh D.-K."/>
            <person name="Chuang S.-C."/>
            <person name="Chen C.-Y."/>
            <person name="Chao Y.-T."/>
            <person name="Lu M.-Y.J."/>
            <person name="Lee M.-H."/>
            <person name="Shih M.-C."/>
        </authorList>
    </citation>
    <scope>NUCLEOTIDE SEQUENCE</scope>
    <source>
        <strain evidence="11">Coll-153</strain>
    </source>
</reference>
<comment type="similarity">
    <text evidence="2">Belongs to the RNase H family.</text>
</comment>
<dbReference type="FunFam" id="3.40.970.10:FF:000001">
    <property type="entry name" value="Ribonuclease H1"/>
    <property type="match status" value="1"/>
</dbReference>
<evidence type="ECO:0000256" key="6">
    <source>
        <dbReference type="ARBA" id="ARBA00022759"/>
    </source>
</evidence>
<keyword evidence="12" id="KW-1185">Reference proteome</keyword>
<evidence type="ECO:0000256" key="1">
    <source>
        <dbReference type="ARBA" id="ARBA00001946"/>
    </source>
</evidence>
<dbReference type="InterPro" id="IPR012337">
    <property type="entry name" value="RNaseH-like_sf"/>
</dbReference>
<dbReference type="OrthoDB" id="407198at2759"/>
<dbReference type="InterPro" id="IPR011320">
    <property type="entry name" value="RNase_H1_N"/>
</dbReference>
<dbReference type="PROSITE" id="PS50879">
    <property type="entry name" value="RNASE_H_1"/>
    <property type="match status" value="1"/>
</dbReference>
<keyword evidence="7" id="KW-0378">Hydrolase</keyword>
<evidence type="ECO:0000313" key="12">
    <source>
        <dbReference type="Proteomes" id="UP000699042"/>
    </source>
</evidence>
<sequence length="421" mass="47259">MRSRLQPFWTKAVDELHPRASLSCRLLPSVLLRRRNATTWRGRPADIPNDYRDTLQLLASFVNERVDMPADKSRKRKADKDLQRYYAVRVGLRPGVYLTWLECQKQTAHQKGAIYKSFFTREEAQAFVEGKFVPAPAGEKPAPPRYYAVARGHFTGIFVNDWDTVSLAIKDAKGPKYKRFDTYTDALEFVREWGNEETIAGAEAGARNAGIKVLPRKPATGAAPKAKKVKKENDDGVEEETEKESEDDSVMAVVLNLPQIYIDGATAGNGTPSARGGVGVYFGPNDARNISEPLEGESQTNQRAELTALLRALEYTSVTQDVQIWTDSGYTRNCATRYYKKWMANGWKKLDKKPVENQDLIKAIREHIDRREAAGTITQIDWVKAHTNSRDPTSLGNKAADELATAGARKTLPTKSRRKLK</sequence>
<dbReference type="Pfam" id="PF01693">
    <property type="entry name" value="Cauli_VI"/>
    <property type="match status" value="2"/>
</dbReference>
<dbReference type="PANTHER" id="PTHR10642:SF25">
    <property type="entry name" value="RNASE H TYPE-1 DOMAIN-CONTAINING PROTEIN"/>
    <property type="match status" value="1"/>
</dbReference>
<dbReference type="SUPFAM" id="SSF53098">
    <property type="entry name" value="Ribonuclease H-like"/>
    <property type="match status" value="1"/>
</dbReference>
<dbReference type="InterPro" id="IPR036397">
    <property type="entry name" value="RNaseH_sf"/>
</dbReference>
<comment type="caution">
    <text evidence="11">The sequence shown here is derived from an EMBL/GenBank/DDBJ whole genome shotgun (WGS) entry which is preliminary data.</text>
</comment>
<dbReference type="EC" id="3.1.26.4" evidence="3"/>
<feature type="region of interest" description="Disordered" evidence="9">
    <location>
        <begin position="387"/>
        <end position="421"/>
    </location>
</feature>
<dbReference type="Gene3D" id="3.30.420.10">
    <property type="entry name" value="Ribonuclease H-like superfamily/Ribonuclease H"/>
    <property type="match status" value="1"/>
</dbReference>
<name>A0A9P7R3A5_9PEZI</name>
<dbReference type="InterPro" id="IPR009027">
    <property type="entry name" value="Ribosomal_bL9/RNase_H1_N"/>
</dbReference>
<dbReference type="Gene3D" id="3.40.970.10">
    <property type="entry name" value="Ribonuclease H1, N-terminal domain"/>
    <property type="match status" value="2"/>
</dbReference>
<dbReference type="GO" id="GO:0004523">
    <property type="term" value="F:RNA-DNA hybrid ribonuclease activity"/>
    <property type="evidence" value="ECO:0007669"/>
    <property type="project" value="UniProtKB-EC"/>
</dbReference>
<evidence type="ECO:0000313" key="11">
    <source>
        <dbReference type="EMBL" id="KAG7047885.1"/>
    </source>
</evidence>
<evidence type="ECO:0000256" key="4">
    <source>
        <dbReference type="ARBA" id="ARBA00022722"/>
    </source>
</evidence>
<feature type="compositionally biased region" description="Acidic residues" evidence="9">
    <location>
        <begin position="235"/>
        <end position="249"/>
    </location>
</feature>
<evidence type="ECO:0000256" key="9">
    <source>
        <dbReference type="SAM" id="MobiDB-lite"/>
    </source>
</evidence>
<keyword evidence="4" id="KW-0540">Nuclease</keyword>
<evidence type="ECO:0000256" key="7">
    <source>
        <dbReference type="ARBA" id="ARBA00022801"/>
    </source>
</evidence>
<evidence type="ECO:0000256" key="2">
    <source>
        <dbReference type="ARBA" id="ARBA00005300"/>
    </source>
</evidence>
<keyword evidence="5" id="KW-0479">Metal-binding</keyword>
<protein>
    <recommendedName>
        <fullName evidence="3">ribonuclease H</fullName>
        <ecNumber evidence="3">3.1.26.4</ecNumber>
    </recommendedName>
</protein>
<dbReference type="GO" id="GO:0043137">
    <property type="term" value="P:DNA replication, removal of RNA primer"/>
    <property type="evidence" value="ECO:0007669"/>
    <property type="project" value="TreeGrafter"/>
</dbReference>
<dbReference type="EMBL" id="JAESDN010000007">
    <property type="protein sequence ID" value="KAG7047885.1"/>
    <property type="molecule type" value="Genomic_DNA"/>
</dbReference>
<feature type="domain" description="RNase H type-1" evidence="10">
    <location>
        <begin position="254"/>
        <end position="409"/>
    </location>
</feature>
<dbReference type="CDD" id="cd09280">
    <property type="entry name" value="RNase_HI_eukaryote_like"/>
    <property type="match status" value="1"/>
</dbReference>
<accession>A0A9P7R3A5</accession>
<dbReference type="AlphaFoldDB" id="A0A9P7R3A5"/>
<dbReference type="GO" id="GO:0046872">
    <property type="term" value="F:metal ion binding"/>
    <property type="evidence" value="ECO:0007669"/>
    <property type="project" value="UniProtKB-KW"/>
</dbReference>